<evidence type="ECO:0000256" key="2">
    <source>
        <dbReference type="PROSITE-ProRule" id="PRU00505"/>
    </source>
</evidence>
<feature type="region of interest" description="Disordered" evidence="3">
    <location>
        <begin position="131"/>
        <end position="156"/>
    </location>
</feature>
<proteinExistence type="inferred from homology"/>
<dbReference type="OrthoDB" id="10006572at2759"/>
<feature type="DNA-binding region" description="TEA" evidence="2">
    <location>
        <begin position="41"/>
        <end position="115"/>
    </location>
</feature>
<dbReference type="Gene3D" id="6.10.20.40">
    <property type="entry name" value="TEA/ATTS domain"/>
    <property type="match status" value="1"/>
</dbReference>
<gene>
    <name evidence="5" type="ORF">BDQ12DRAFT_722372</name>
</gene>
<evidence type="ECO:0000256" key="1">
    <source>
        <dbReference type="ARBA" id="ARBA00008421"/>
    </source>
</evidence>
<comment type="similarity">
    <text evidence="1">Belongs to the TEC1 family.</text>
</comment>
<keyword evidence="6" id="KW-1185">Reference proteome</keyword>
<evidence type="ECO:0000313" key="6">
    <source>
        <dbReference type="Proteomes" id="UP000308652"/>
    </source>
</evidence>
<name>A0A5C3M291_9AGAR</name>
<dbReference type="GO" id="GO:0003700">
    <property type="term" value="F:DNA-binding transcription factor activity"/>
    <property type="evidence" value="ECO:0007669"/>
    <property type="project" value="InterPro"/>
</dbReference>
<dbReference type="InterPro" id="IPR000818">
    <property type="entry name" value="TEA/ATTS_dom"/>
</dbReference>
<evidence type="ECO:0000256" key="3">
    <source>
        <dbReference type="SAM" id="MobiDB-lite"/>
    </source>
</evidence>
<accession>A0A5C3M291</accession>
<dbReference type="Pfam" id="PF01285">
    <property type="entry name" value="TEA"/>
    <property type="match status" value="1"/>
</dbReference>
<dbReference type="PROSITE" id="PS51088">
    <property type="entry name" value="TEA_2"/>
    <property type="match status" value="1"/>
</dbReference>
<dbReference type="SMART" id="SM00426">
    <property type="entry name" value="TEA"/>
    <property type="match status" value="1"/>
</dbReference>
<organism evidence="5 6">
    <name type="scientific">Crucibulum laeve</name>
    <dbReference type="NCBI Taxonomy" id="68775"/>
    <lineage>
        <taxon>Eukaryota</taxon>
        <taxon>Fungi</taxon>
        <taxon>Dikarya</taxon>
        <taxon>Basidiomycota</taxon>
        <taxon>Agaricomycotina</taxon>
        <taxon>Agaricomycetes</taxon>
        <taxon>Agaricomycetidae</taxon>
        <taxon>Agaricales</taxon>
        <taxon>Agaricineae</taxon>
        <taxon>Nidulariaceae</taxon>
        <taxon>Crucibulum</taxon>
    </lineage>
</organism>
<feature type="domain" description="TEA" evidence="4">
    <location>
        <begin position="41"/>
        <end position="115"/>
    </location>
</feature>
<dbReference type="AlphaFoldDB" id="A0A5C3M291"/>
<dbReference type="InterPro" id="IPR038096">
    <property type="entry name" value="TEA/ATTS_sf"/>
</dbReference>
<evidence type="ECO:0000313" key="5">
    <source>
        <dbReference type="EMBL" id="TFK39519.1"/>
    </source>
</evidence>
<evidence type="ECO:0000259" key="4">
    <source>
        <dbReference type="PROSITE" id="PS51088"/>
    </source>
</evidence>
<reference evidence="5 6" key="1">
    <citation type="journal article" date="2019" name="Nat. Ecol. Evol.">
        <title>Megaphylogeny resolves global patterns of mushroom evolution.</title>
        <authorList>
            <person name="Varga T."/>
            <person name="Krizsan K."/>
            <person name="Foldi C."/>
            <person name="Dima B."/>
            <person name="Sanchez-Garcia M."/>
            <person name="Sanchez-Ramirez S."/>
            <person name="Szollosi G.J."/>
            <person name="Szarkandi J.G."/>
            <person name="Papp V."/>
            <person name="Albert L."/>
            <person name="Andreopoulos W."/>
            <person name="Angelini C."/>
            <person name="Antonin V."/>
            <person name="Barry K.W."/>
            <person name="Bougher N.L."/>
            <person name="Buchanan P."/>
            <person name="Buyck B."/>
            <person name="Bense V."/>
            <person name="Catcheside P."/>
            <person name="Chovatia M."/>
            <person name="Cooper J."/>
            <person name="Damon W."/>
            <person name="Desjardin D."/>
            <person name="Finy P."/>
            <person name="Geml J."/>
            <person name="Haridas S."/>
            <person name="Hughes K."/>
            <person name="Justo A."/>
            <person name="Karasinski D."/>
            <person name="Kautmanova I."/>
            <person name="Kiss B."/>
            <person name="Kocsube S."/>
            <person name="Kotiranta H."/>
            <person name="LaButti K.M."/>
            <person name="Lechner B.E."/>
            <person name="Liimatainen K."/>
            <person name="Lipzen A."/>
            <person name="Lukacs Z."/>
            <person name="Mihaltcheva S."/>
            <person name="Morgado L.N."/>
            <person name="Niskanen T."/>
            <person name="Noordeloos M.E."/>
            <person name="Ohm R.A."/>
            <person name="Ortiz-Santana B."/>
            <person name="Ovrebo C."/>
            <person name="Racz N."/>
            <person name="Riley R."/>
            <person name="Savchenko A."/>
            <person name="Shiryaev A."/>
            <person name="Soop K."/>
            <person name="Spirin V."/>
            <person name="Szebenyi C."/>
            <person name="Tomsovsky M."/>
            <person name="Tulloss R.E."/>
            <person name="Uehling J."/>
            <person name="Grigoriev I.V."/>
            <person name="Vagvolgyi C."/>
            <person name="Papp T."/>
            <person name="Martin F.M."/>
            <person name="Miettinen O."/>
            <person name="Hibbett D.S."/>
            <person name="Nagy L.G."/>
        </authorList>
    </citation>
    <scope>NUCLEOTIDE SEQUENCE [LARGE SCALE GENOMIC DNA]</scope>
    <source>
        <strain evidence="5 6">CBS 166.37</strain>
    </source>
</reference>
<dbReference type="EMBL" id="ML213599">
    <property type="protein sequence ID" value="TFK39519.1"/>
    <property type="molecule type" value="Genomic_DNA"/>
</dbReference>
<sequence>MESCFSLSSADSVVSHIHAKEGDIQPFANIATGRKTWKNLKKKKEAVWPPYVETVLLEALDKYRPASNRDVKQLQRFPKRNRYISDYILEATGKRRTAKQVGSRLQQLRDTCTDERVAKLLRRPDVVLEQSAPFHGTPSSDRCNSDSLAGSSIASSTASPDPTLLLHDLPEVPSSSHDFKRGIGRTGSPATLPILPILIYIELLQSRPHQVQHGFSDQYRHTHAGSLPIFSSELCGFFNIDSRSSSGLPSQESRSISIVAPNALWNFVPTVSFTSSQMLSPSHYHCMFNVFLDETRVHSEATEFVPLISDVERPRPFVYCTKLIPQYWKTLCQTTGQDLSGCTISQDIVKISHFPQDFPGAEDHNSIVFSVVYRFKQSYHIVQSSPCQEYIPSYRVAVSPEETPLPPGFPDIPILPPNSNVTPSQCYSWNIFPKHIFQPNELEPMPWAYPPENDGNLISSLPQLPASDNNHLTMLQAPLQIPFPDGLPDFSLPRFP</sequence>
<dbReference type="Proteomes" id="UP000308652">
    <property type="component" value="Unassembled WGS sequence"/>
</dbReference>
<protein>
    <recommendedName>
        <fullName evidence="4">TEA domain-containing protein</fullName>
    </recommendedName>
</protein>
<dbReference type="STRING" id="68775.A0A5C3M291"/>
<feature type="compositionally biased region" description="Low complexity" evidence="3">
    <location>
        <begin position="145"/>
        <end position="156"/>
    </location>
</feature>